<evidence type="ECO:0000256" key="6">
    <source>
        <dbReference type="SAM" id="Phobius"/>
    </source>
</evidence>
<organism evidence="8 9">
    <name type="scientific">Streptacidiphilus alkalitolerans</name>
    <dbReference type="NCBI Taxonomy" id="3342712"/>
    <lineage>
        <taxon>Bacteria</taxon>
        <taxon>Bacillati</taxon>
        <taxon>Actinomycetota</taxon>
        <taxon>Actinomycetes</taxon>
        <taxon>Kitasatosporales</taxon>
        <taxon>Streptomycetaceae</taxon>
        <taxon>Streptacidiphilus</taxon>
    </lineage>
</organism>
<evidence type="ECO:0000313" key="8">
    <source>
        <dbReference type="EMBL" id="MFC1429286.1"/>
    </source>
</evidence>
<keyword evidence="3 6" id="KW-1133">Transmembrane helix</keyword>
<sequence length="314" mass="34188">MTVPTVQPSSARRTGRWQLELLLLGFLYLAYDGSRLLVGSGFDDAVSDARSLFDTEQWLHLDPERWLNSTFSSHLWLGVPADFAYATLHYLVTPAVLVWLWRRHHGQYRRARTWLAVTTVMALVGFILFPAAPPRLMPAAYGFTDTMAQHAAIGWWGGSASAPKGLGSMTNEFAAMPSLHVAWALWCGLMLFRFSGDRTVRTLGLLYPVAITLVVLGTGNHYLFDCLAGALLLGLGALLARPLLRFTDRLRARLLFLRYSPRRLSEHPVPDYGPSASPAPSGSTGSTGSSAASSPSGPSSASGASVKRHSPVLH</sequence>
<comment type="caution">
    <text evidence="8">The sequence shown here is derived from an EMBL/GenBank/DDBJ whole genome shotgun (WGS) entry which is preliminary data.</text>
</comment>
<feature type="transmembrane region" description="Helical" evidence="6">
    <location>
        <begin position="222"/>
        <end position="244"/>
    </location>
</feature>
<name>A0ABV6WTI0_9ACTN</name>
<gene>
    <name evidence="8" type="ORF">ACEZDB_01245</name>
</gene>
<evidence type="ECO:0000256" key="2">
    <source>
        <dbReference type="ARBA" id="ARBA00022692"/>
    </source>
</evidence>
<dbReference type="InterPro" id="IPR026841">
    <property type="entry name" value="Aur1/Ipt1"/>
</dbReference>
<dbReference type="InterPro" id="IPR052185">
    <property type="entry name" value="IPC_Synthase-Related"/>
</dbReference>
<protein>
    <submittedName>
        <fullName evidence="8">Phosphatase PAP2 family protein</fullName>
    </submittedName>
</protein>
<feature type="domain" description="Inositolphosphotransferase Aur1/Ipt1" evidence="7">
    <location>
        <begin position="51"/>
        <end position="238"/>
    </location>
</feature>
<comment type="subcellular location">
    <subcellularLocation>
        <location evidence="1">Membrane</location>
        <topology evidence="1">Multi-pass membrane protein</topology>
    </subcellularLocation>
</comment>
<feature type="region of interest" description="Disordered" evidence="5">
    <location>
        <begin position="268"/>
        <end position="314"/>
    </location>
</feature>
<dbReference type="InterPro" id="IPR036938">
    <property type="entry name" value="PAP2/HPO_sf"/>
</dbReference>
<dbReference type="CDD" id="cd03386">
    <property type="entry name" value="PAP2_Aur1_like"/>
    <property type="match status" value="1"/>
</dbReference>
<dbReference type="Proteomes" id="UP001592530">
    <property type="component" value="Unassembled WGS sequence"/>
</dbReference>
<proteinExistence type="predicted"/>
<feature type="compositionally biased region" description="Low complexity" evidence="5">
    <location>
        <begin position="273"/>
        <end position="305"/>
    </location>
</feature>
<feature type="transmembrane region" description="Helical" evidence="6">
    <location>
        <begin position="83"/>
        <end position="101"/>
    </location>
</feature>
<feature type="transmembrane region" description="Helical" evidence="6">
    <location>
        <begin position="173"/>
        <end position="192"/>
    </location>
</feature>
<keyword evidence="2 6" id="KW-0812">Transmembrane</keyword>
<dbReference type="Pfam" id="PF14378">
    <property type="entry name" value="PAP2_3"/>
    <property type="match status" value="1"/>
</dbReference>
<evidence type="ECO:0000256" key="3">
    <source>
        <dbReference type="ARBA" id="ARBA00022989"/>
    </source>
</evidence>
<dbReference type="EMBL" id="JBHEZY010000001">
    <property type="protein sequence ID" value="MFC1429286.1"/>
    <property type="molecule type" value="Genomic_DNA"/>
</dbReference>
<dbReference type="PANTHER" id="PTHR31310">
    <property type="match status" value="1"/>
</dbReference>
<dbReference type="SUPFAM" id="SSF48317">
    <property type="entry name" value="Acid phosphatase/Vanadium-dependent haloperoxidase"/>
    <property type="match status" value="1"/>
</dbReference>
<keyword evidence="4 6" id="KW-0472">Membrane</keyword>
<reference evidence="8 9" key="1">
    <citation type="submission" date="2024-09" db="EMBL/GenBank/DDBJ databases">
        <authorList>
            <person name="Lee S.D."/>
        </authorList>
    </citation>
    <scope>NUCLEOTIDE SEQUENCE [LARGE SCALE GENOMIC DNA]</scope>
    <source>
        <strain evidence="8 9">N1-3</strain>
    </source>
</reference>
<evidence type="ECO:0000256" key="1">
    <source>
        <dbReference type="ARBA" id="ARBA00004141"/>
    </source>
</evidence>
<dbReference type="PANTHER" id="PTHR31310:SF7">
    <property type="entry name" value="PA-PHOSPHATASE RELATED-FAMILY PROTEIN DDB_G0268928"/>
    <property type="match status" value="1"/>
</dbReference>
<dbReference type="RefSeq" id="WP_380547774.1">
    <property type="nucleotide sequence ID" value="NZ_JBHEZY010000001.1"/>
</dbReference>
<feature type="transmembrane region" description="Helical" evidence="6">
    <location>
        <begin position="199"/>
        <end position="216"/>
    </location>
</feature>
<evidence type="ECO:0000256" key="4">
    <source>
        <dbReference type="ARBA" id="ARBA00023136"/>
    </source>
</evidence>
<evidence type="ECO:0000259" key="7">
    <source>
        <dbReference type="Pfam" id="PF14378"/>
    </source>
</evidence>
<evidence type="ECO:0000313" key="9">
    <source>
        <dbReference type="Proteomes" id="UP001592530"/>
    </source>
</evidence>
<feature type="transmembrane region" description="Helical" evidence="6">
    <location>
        <begin position="113"/>
        <end position="132"/>
    </location>
</feature>
<accession>A0ABV6WTI0</accession>
<feature type="transmembrane region" description="Helical" evidence="6">
    <location>
        <begin position="21"/>
        <end position="42"/>
    </location>
</feature>
<evidence type="ECO:0000256" key="5">
    <source>
        <dbReference type="SAM" id="MobiDB-lite"/>
    </source>
</evidence>